<evidence type="ECO:0000313" key="3">
    <source>
        <dbReference type="EMBL" id="MDD7915340.1"/>
    </source>
</evidence>
<dbReference type="Pfam" id="PF00884">
    <property type="entry name" value="Sulfatase"/>
    <property type="match status" value="1"/>
</dbReference>
<dbReference type="InterPro" id="IPR017850">
    <property type="entry name" value="Alkaline_phosphatase_core_sf"/>
</dbReference>
<dbReference type="Gene3D" id="3.40.720.10">
    <property type="entry name" value="Alkaline Phosphatase, subunit A"/>
    <property type="match status" value="1"/>
</dbReference>
<dbReference type="EMBL" id="JAOSLC020000003">
    <property type="protein sequence ID" value="MDD7915340.1"/>
    <property type="molecule type" value="Genomic_DNA"/>
</dbReference>
<dbReference type="RefSeq" id="WP_265726154.1">
    <property type="nucleotide sequence ID" value="NZ_JAOSLC020000003.1"/>
</dbReference>
<protein>
    <submittedName>
        <fullName evidence="3">Sulfatase-like hydrolase/transferase</fullName>
    </submittedName>
</protein>
<dbReference type="SUPFAM" id="SSF53649">
    <property type="entry name" value="Alkaline phosphatase-like"/>
    <property type="match status" value="1"/>
</dbReference>
<dbReference type="InterPro" id="IPR050738">
    <property type="entry name" value="Sulfatase"/>
</dbReference>
<dbReference type="InterPro" id="IPR000917">
    <property type="entry name" value="Sulfatase_N"/>
</dbReference>
<dbReference type="PANTHER" id="PTHR42693:SF33">
    <property type="entry name" value="ARYLSULFATASE"/>
    <property type="match status" value="1"/>
</dbReference>
<reference evidence="3" key="1">
    <citation type="submission" date="2023-02" db="EMBL/GenBank/DDBJ databases">
        <title>Polaribacter ponticola sp. nov., isolated from seawater.</title>
        <authorList>
            <person name="Baek J.H."/>
            <person name="Kim J.M."/>
            <person name="Choi D.G."/>
            <person name="Jeon C.O."/>
        </authorList>
    </citation>
    <scope>NUCLEOTIDE SEQUENCE</scope>
    <source>
        <strain evidence="3">MSW5</strain>
    </source>
</reference>
<dbReference type="Proteomes" id="UP001151478">
    <property type="component" value="Unassembled WGS sequence"/>
</dbReference>
<evidence type="ECO:0000313" key="4">
    <source>
        <dbReference type="Proteomes" id="UP001151478"/>
    </source>
</evidence>
<comment type="similarity">
    <text evidence="1">Belongs to the sulfatase family.</text>
</comment>
<proteinExistence type="inferred from homology"/>
<evidence type="ECO:0000256" key="1">
    <source>
        <dbReference type="ARBA" id="ARBA00008779"/>
    </source>
</evidence>
<feature type="domain" description="Sulfatase N-terminal" evidence="2">
    <location>
        <begin position="2"/>
        <end position="37"/>
    </location>
</feature>
<keyword evidence="4" id="KW-1185">Reference proteome</keyword>
<organism evidence="3 4">
    <name type="scientific">Polaribacter ponticola</name>
    <dbReference type="NCBI Taxonomy" id="2978475"/>
    <lineage>
        <taxon>Bacteria</taxon>
        <taxon>Pseudomonadati</taxon>
        <taxon>Bacteroidota</taxon>
        <taxon>Flavobacteriia</taxon>
        <taxon>Flavobacteriales</taxon>
        <taxon>Flavobacteriaceae</taxon>
    </lineage>
</organism>
<comment type="caution">
    <text evidence="3">The sequence shown here is derived from an EMBL/GenBank/DDBJ whole genome shotgun (WGS) entry which is preliminary data.</text>
</comment>
<evidence type="ECO:0000259" key="2">
    <source>
        <dbReference type="Pfam" id="PF00884"/>
    </source>
</evidence>
<gene>
    <name evidence="3" type="ORF">N5A56_013375</name>
</gene>
<dbReference type="PANTHER" id="PTHR42693">
    <property type="entry name" value="ARYLSULFATASE FAMILY MEMBER"/>
    <property type="match status" value="1"/>
</dbReference>
<accession>A0ABT5SB49</accession>
<sequence length="37" mass="4086">MLADDFGYGELGVYGQTKIETPNIDALAKNGMLFTQY</sequence>
<name>A0ABT5SB49_9FLAO</name>